<proteinExistence type="predicted"/>
<keyword evidence="2" id="KW-1185">Reference proteome</keyword>
<dbReference type="Proteomes" id="UP000587002">
    <property type="component" value="Unassembled WGS sequence"/>
</dbReference>
<evidence type="ECO:0000313" key="1">
    <source>
        <dbReference type="EMBL" id="NYI85064.1"/>
    </source>
</evidence>
<evidence type="ECO:0000313" key="2">
    <source>
        <dbReference type="Proteomes" id="UP000587002"/>
    </source>
</evidence>
<dbReference type="EMBL" id="JACCFJ010000001">
    <property type="protein sequence ID" value="NYI85064.1"/>
    <property type="molecule type" value="Genomic_DNA"/>
</dbReference>
<sequence>MGQLGHHVRPARQCRPEAHHVDALTATPRRRWVVAGAAALVRSRSPEHTS</sequence>
<comment type="caution">
    <text evidence="1">The sequence shown here is derived from an EMBL/GenBank/DDBJ whole genome shotgun (WGS) entry which is preliminary data.</text>
</comment>
<reference evidence="1 2" key="1">
    <citation type="submission" date="2020-07" db="EMBL/GenBank/DDBJ databases">
        <title>Sequencing the genomes of 1000 actinobacteria strains.</title>
        <authorList>
            <person name="Klenk H.-P."/>
        </authorList>
    </citation>
    <scope>NUCLEOTIDE SEQUENCE [LARGE SCALE GENOMIC DNA]</scope>
    <source>
        <strain evidence="1 2">DSM 44065</strain>
    </source>
</reference>
<protein>
    <submittedName>
        <fullName evidence="1">Uncharacterized protein</fullName>
    </submittedName>
</protein>
<accession>A0A853AK61</accession>
<name>A0A853AK61_9PSEU</name>
<gene>
    <name evidence="1" type="ORF">HNR68_003694</name>
</gene>
<organism evidence="1 2">
    <name type="scientific">Saccharopolyspora hordei</name>
    <dbReference type="NCBI Taxonomy" id="1838"/>
    <lineage>
        <taxon>Bacteria</taxon>
        <taxon>Bacillati</taxon>
        <taxon>Actinomycetota</taxon>
        <taxon>Actinomycetes</taxon>
        <taxon>Pseudonocardiales</taxon>
        <taxon>Pseudonocardiaceae</taxon>
        <taxon>Saccharopolyspora</taxon>
    </lineage>
</organism>
<dbReference type="AlphaFoldDB" id="A0A853AK61"/>